<feature type="transmembrane region" description="Helical" evidence="7">
    <location>
        <begin position="9"/>
        <end position="30"/>
    </location>
</feature>
<feature type="transmembrane region" description="Helical" evidence="7">
    <location>
        <begin position="236"/>
        <end position="257"/>
    </location>
</feature>
<keyword evidence="3" id="KW-1003">Cell membrane</keyword>
<dbReference type="Pfam" id="PF00528">
    <property type="entry name" value="BPD_transp_1"/>
    <property type="match status" value="1"/>
</dbReference>
<reference evidence="9 10" key="1">
    <citation type="journal article" date="2009" name="Stand. Genomic Sci.">
        <title>Complete genome sequence of Catenulispora acidiphila type strain (ID 139908).</title>
        <authorList>
            <person name="Copeland A."/>
            <person name="Lapidus A."/>
            <person name="Glavina Del Rio T."/>
            <person name="Nolan M."/>
            <person name="Lucas S."/>
            <person name="Chen F."/>
            <person name="Tice H."/>
            <person name="Cheng J.F."/>
            <person name="Bruce D."/>
            <person name="Goodwin L."/>
            <person name="Pitluck S."/>
            <person name="Mikhailova N."/>
            <person name="Pati A."/>
            <person name="Ivanova N."/>
            <person name="Mavromatis K."/>
            <person name="Chen A."/>
            <person name="Palaniappan K."/>
            <person name="Chain P."/>
            <person name="Land M."/>
            <person name="Hauser L."/>
            <person name="Chang Y.J."/>
            <person name="Jeffries C.D."/>
            <person name="Chertkov O."/>
            <person name="Brettin T."/>
            <person name="Detter J.C."/>
            <person name="Han C."/>
            <person name="Ali Z."/>
            <person name="Tindall B.J."/>
            <person name="Goker M."/>
            <person name="Bristow J."/>
            <person name="Eisen J.A."/>
            <person name="Markowitz V."/>
            <person name="Hugenholtz P."/>
            <person name="Kyrpides N.C."/>
            <person name="Klenk H.P."/>
        </authorList>
    </citation>
    <scope>NUCLEOTIDE SEQUENCE [LARGE SCALE GENOMIC DNA]</scope>
    <source>
        <strain evidence="10">DSM 44928 / JCM 14897 / NBRC 102108 / NRRL B-24433 / ID139908</strain>
    </source>
</reference>
<dbReference type="RefSeq" id="WP_015795467.1">
    <property type="nucleotide sequence ID" value="NC_013131.1"/>
</dbReference>
<accession>C7Q3H4</accession>
<protein>
    <submittedName>
        <fullName evidence="9">Binding-protein-dependent transport systems inner membrane component</fullName>
    </submittedName>
</protein>
<proteinExistence type="inferred from homology"/>
<name>C7Q3H4_CATAD</name>
<feature type="transmembrane region" description="Helical" evidence="7">
    <location>
        <begin position="134"/>
        <end position="157"/>
    </location>
</feature>
<keyword evidence="2 7" id="KW-0813">Transport</keyword>
<sequence length="271" mass="28609" precursor="true">MKRTHLGKYLYTALGIFFTAMMLFPVYWMVNASLQSGASAANTSLVPDHPTVAAYSRAFSEQLGNLGTSLLIGLGTVALTLVIAAPAAYSLAMFRVRGSRLITVALLIAQMIPGVVIANSLYPAYASLGLLNNIPGLVLADATTSVPFAVLILRTFMEAIPLALIEAARIDGASHFRAFISVVLPISRNAVITAGLFSFLFAWSDFIFALTLTTTNSVRPITLGIYSYLSAAVQNWGPVLATSVIASVPAIILLVLAQRRIAAGAFGGAVK</sequence>
<feature type="transmembrane region" description="Helical" evidence="7">
    <location>
        <begin position="178"/>
        <end position="203"/>
    </location>
</feature>
<dbReference type="AlphaFoldDB" id="C7Q3H4"/>
<gene>
    <name evidence="9" type="ordered locus">Caci_6902</name>
</gene>
<keyword evidence="4 7" id="KW-0812">Transmembrane</keyword>
<keyword evidence="10" id="KW-1185">Reference proteome</keyword>
<dbReference type="KEGG" id="cai:Caci_6902"/>
<dbReference type="InterPro" id="IPR000515">
    <property type="entry name" value="MetI-like"/>
</dbReference>
<evidence type="ECO:0000256" key="7">
    <source>
        <dbReference type="RuleBase" id="RU363032"/>
    </source>
</evidence>
<dbReference type="InterPro" id="IPR050901">
    <property type="entry name" value="BP-dep_ABC_trans_perm"/>
</dbReference>
<dbReference type="PANTHER" id="PTHR32243:SF18">
    <property type="entry name" value="INNER MEMBRANE ABC TRANSPORTER PERMEASE PROTEIN YCJP"/>
    <property type="match status" value="1"/>
</dbReference>
<evidence type="ECO:0000313" key="9">
    <source>
        <dbReference type="EMBL" id="ACU75739.1"/>
    </source>
</evidence>
<evidence type="ECO:0000256" key="1">
    <source>
        <dbReference type="ARBA" id="ARBA00004651"/>
    </source>
</evidence>
<dbReference type="InParanoid" id="C7Q3H4"/>
<dbReference type="GO" id="GO:0005886">
    <property type="term" value="C:plasma membrane"/>
    <property type="evidence" value="ECO:0007669"/>
    <property type="project" value="UniProtKB-SubCell"/>
</dbReference>
<dbReference type="EMBL" id="CP001700">
    <property type="protein sequence ID" value="ACU75739.1"/>
    <property type="molecule type" value="Genomic_DNA"/>
</dbReference>
<feature type="domain" description="ABC transmembrane type-1" evidence="8">
    <location>
        <begin position="66"/>
        <end position="257"/>
    </location>
</feature>
<dbReference type="InterPro" id="IPR035906">
    <property type="entry name" value="MetI-like_sf"/>
</dbReference>
<keyword evidence="6 7" id="KW-0472">Membrane</keyword>
<feature type="transmembrane region" description="Helical" evidence="7">
    <location>
        <begin position="70"/>
        <end position="89"/>
    </location>
</feature>
<evidence type="ECO:0000259" key="8">
    <source>
        <dbReference type="PROSITE" id="PS50928"/>
    </source>
</evidence>
<feature type="transmembrane region" description="Helical" evidence="7">
    <location>
        <begin position="101"/>
        <end position="122"/>
    </location>
</feature>
<evidence type="ECO:0000256" key="3">
    <source>
        <dbReference type="ARBA" id="ARBA00022475"/>
    </source>
</evidence>
<evidence type="ECO:0000256" key="2">
    <source>
        <dbReference type="ARBA" id="ARBA00022448"/>
    </source>
</evidence>
<evidence type="ECO:0000256" key="6">
    <source>
        <dbReference type="ARBA" id="ARBA00023136"/>
    </source>
</evidence>
<dbReference type="STRING" id="479433.Caci_6902"/>
<evidence type="ECO:0000256" key="4">
    <source>
        <dbReference type="ARBA" id="ARBA00022692"/>
    </source>
</evidence>
<comment type="similarity">
    <text evidence="7">Belongs to the binding-protein-dependent transport system permease family.</text>
</comment>
<organism evidence="9 10">
    <name type="scientific">Catenulispora acidiphila (strain DSM 44928 / JCM 14897 / NBRC 102108 / NRRL B-24433 / ID139908)</name>
    <dbReference type="NCBI Taxonomy" id="479433"/>
    <lineage>
        <taxon>Bacteria</taxon>
        <taxon>Bacillati</taxon>
        <taxon>Actinomycetota</taxon>
        <taxon>Actinomycetes</taxon>
        <taxon>Catenulisporales</taxon>
        <taxon>Catenulisporaceae</taxon>
        <taxon>Catenulispora</taxon>
    </lineage>
</organism>
<dbReference type="SUPFAM" id="SSF161098">
    <property type="entry name" value="MetI-like"/>
    <property type="match status" value="1"/>
</dbReference>
<dbReference type="OrthoDB" id="9794684at2"/>
<comment type="subcellular location">
    <subcellularLocation>
        <location evidence="1 7">Cell membrane</location>
        <topology evidence="1 7">Multi-pass membrane protein</topology>
    </subcellularLocation>
</comment>
<evidence type="ECO:0000256" key="5">
    <source>
        <dbReference type="ARBA" id="ARBA00022989"/>
    </source>
</evidence>
<dbReference type="HOGENOM" id="CLU_016047_1_2_11"/>
<dbReference type="PROSITE" id="PS50928">
    <property type="entry name" value="ABC_TM1"/>
    <property type="match status" value="1"/>
</dbReference>
<dbReference type="Proteomes" id="UP000000851">
    <property type="component" value="Chromosome"/>
</dbReference>
<dbReference type="Gene3D" id="1.10.3720.10">
    <property type="entry name" value="MetI-like"/>
    <property type="match status" value="1"/>
</dbReference>
<keyword evidence="5 7" id="KW-1133">Transmembrane helix</keyword>
<evidence type="ECO:0000313" key="10">
    <source>
        <dbReference type="Proteomes" id="UP000000851"/>
    </source>
</evidence>
<dbReference type="GO" id="GO:0055085">
    <property type="term" value="P:transmembrane transport"/>
    <property type="evidence" value="ECO:0007669"/>
    <property type="project" value="InterPro"/>
</dbReference>
<dbReference type="PANTHER" id="PTHR32243">
    <property type="entry name" value="MALTOSE TRANSPORT SYSTEM PERMEASE-RELATED"/>
    <property type="match status" value="1"/>
</dbReference>
<dbReference type="CDD" id="cd06261">
    <property type="entry name" value="TM_PBP2"/>
    <property type="match status" value="1"/>
</dbReference>
<dbReference type="eggNOG" id="COG0395">
    <property type="taxonomic scope" value="Bacteria"/>
</dbReference>